<proteinExistence type="inferred from homology"/>
<keyword evidence="3" id="KW-1185">Reference proteome</keyword>
<dbReference type="AlphaFoldDB" id="A0A914C036"/>
<reference evidence="4" key="1">
    <citation type="submission" date="2022-11" db="UniProtKB">
        <authorList>
            <consortium name="WormBaseParasite"/>
        </authorList>
    </citation>
    <scope>IDENTIFICATION</scope>
</reference>
<evidence type="ECO:0000313" key="3">
    <source>
        <dbReference type="Proteomes" id="UP000887540"/>
    </source>
</evidence>
<dbReference type="Gene3D" id="3.40.50.720">
    <property type="entry name" value="NAD(P)-binding Rossmann-like Domain"/>
    <property type="match status" value="1"/>
</dbReference>
<dbReference type="PROSITE" id="PS00061">
    <property type="entry name" value="ADH_SHORT"/>
    <property type="match status" value="1"/>
</dbReference>
<dbReference type="InterPro" id="IPR002347">
    <property type="entry name" value="SDR_fam"/>
</dbReference>
<dbReference type="Pfam" id="PF00106">
    <property type="entry name" value="adh_short"/>
    <property type="match status" value="1"/>
</dbReference>
<dbReference type="InterPro" id="IPR020904">
    <property type="entry name" value="Sc_DH/Rdtase_CS"/>
</dbReference>
<evidence type="ECO:0000313" key="4">
    <source>
        <dbReference type="WBParaSite" id="ACRNAN_Path_1368.g5375.t1"/>
    </source>
</evidence>
<name>A0A914C036_9BILA</name>
<dbReference type="PANTHER" id="PTHR43313:SF34">
    <property type="entry name" value="RETINOL DEHYDROGENASE 7"/>
    <property type="match status" value="1"/>
</dbReference>
<dbReference type="Proteomes" id="UP000887540">
    <property type="component" value="Unplaced"/>
</dbReference>
<dbReference type="GO" id="GO:0016491">
    <property type="term" value="F:oxidoreductase activity"/>
    <property type="evidence" value="ECO:0007669"/>
    <property type="project" value="UniProtKB-KW"/>
</dbReference>
<protein>
    <submittedName>
        <fullName evidence="4">17-beta-hydroxysteroid dehydrogenase type 6</fullName>
    </submittedName>
</protein>
<dbReference type="InterPro" id="IPR036291">
    <property type="entry name" value="NAD(P)-bd_dom_sf"/>
</dbReference>
<dbReference type="PANTHER" id="PTHR43313">
    <property type="entry name" value="SHORT-CHAIN DEHYDROGENASE/REDUCTASE FAMILY 9C"/>
    <property type="match status" value="1"/>
</dbReference>
<sequence length="331" mass="37345">MVLYFAILAIALYYLLRYLWEKIPVRNLRNRAVFITGCDSGFGRLLALKCSKNGIPVFAGCYTAEGRQSLEEEAKSYSGKLVAVPLDITNDESVVKAAKFVKENLQLGHKLWALVNNAGAFSIYGPDAWTSIEQYKQAFEVNCLGMIRCTHAFLKLLKESQGRIISVSSVAGRTSFPCTAPYSVAKYGVEAYMDAIRQELKAYGIKCSILEPGIFKTPLINKQAMEARVKHVWANVSDEMKEEYGEGYKNDFVMGWNEAMHAMSSDRLEYVVDNYYHAITAQFPRARYRCGWDSLLLYIPSTYLPTELQDLLFAKLAGKPKMPAIIEKKLK</sequence>
<dbReference type="GO" id="GO:0008202">
    <property type="term" value="P:steroid metabolic process"/>
    <property type="evidence" value="ECO:0007669"/>
    <property type="project" value="TreeGrafter"/>
</dbReference>
<evidence type="ECO:0000256" key="2">
    <source>
        <dbReference type="RuleBase" id="RU000363"/>
    </source>
</evidence>
<dbReference type="WBParaSite" id="ACRNAN_Path_1368.g5375.t1">
    <property type="protein sequence ID" value="ACRNAN_Path_1368.g5375.t1"/>
    <property type="gene ID" value="ACRNAN_Path_1368.g5375"/>
</dbReference>
<dbReference type="SUPFAM" id="SSF51735">
    <property type="entry name" value="NAD(P)-binding Rossmann-fold domains"/>
    <property type="match status" value="1"/>
</dbReference>
<evidence type="ECO:0000256" key="1">
    <source>
        <dbReference type="ARBA" id="ARBA00023002"/>
    </source>
</evidence>
<comment type="similarity">
    <text evidence="2">Belongs to the short-chain dehydrogenases/reductases (SDR) family.</text>
</comment>
<dbReference type="PRINTS" id="PR00080">
    <property type="entry name" value="SDRFAMILY"/>
</dbReference>
<keyword evidence="1" id="KW-0560">Oxidoreductase</keyword>
<organism evidence="3 4">
    <name type="scientific">Acrobeloides nanus</name>
    <dbReference type="NCBI Taxonomy" id="290746"/>
    <lineage>
        <taxon>Eukaryota</taxon>
        <taxon>Metazoa</taxon>
        <taxon>Ecdysozoa</taxon>
        <taxon>Nematoda</taxon>
        <taxon>Chromadorea</taxon>
        <taxon>Rhabditida</taxon>
        <taxon>Tylenchina</taxon>
        <taxon>Cephalobomorpha</taxon>
        <taxon>Cephaloboidea</taxon>
        <taxon>Cephalobidae</taxon>
        <taxon>Acrobeloides</taxon>
    </lineage>
</organism>
<dbReference type="PRINTS" id="PR00081">
    <property type="entry name" value="GDHRDH"/>
</dbReference>
<accession>A0A914C036</accession>